<name>A0ABQ4ZCI8_9ASTR</name>
<dbReference type="InterPro" id="IPR000477">
    <property type="entry name" value="RT_dom"/>
</dbReference>
<dbReference type="Gene3D" id="3.30.70.270">
    <property type="match status" value="2"/>
</dbReference>
<dbReference type="InterPro" id="IPR043502">
    <property type="entry name" value="DNA/RNA_pol_sf"/>
</dbReference>
<dbReference type="Proteomes" id="UP001151760">
    <property type="component" value="Unassembled WGS sequence"/>
</dbReference>
<evidence type="ECO:0000256" key="1">
    <source>
        <dbReference type="ARBA" id="ARBA00022679"/>
    </source>
</evidence>
<dbReference type="Pfam" id="PF17919">
    <property type="entry name" value="RT_RNaseH_2"/>
    <property type="match status" value="1"/>
</dbReference>
<keyword evidence="4" id="KW-0378">Hydrolase</keyword>
<keyword evidence="1" id="KW-0808">Transferase</keyword>
<keyword evidence="5" id="KW-0511">Multifunctional enzyme</keyword>
<keyword evidence="8" id="KW-1185">Reference proteome</keyword>
<dbReference type="CDD" id="cd00303">
    <property type="entry name" value="retropepsin_like"/>
    <property type="match status" value="1"/>
</dbReference>
<dbReference type="CDD" id="cd09274">
    <property type="entry name" value="RNase_HI_RT_Ty3"/>
    <property type="match status" value="1"/>
</dbReference>
<evidence type="ECO:0000313" key="7">
    <source>
        <dbReference type="EMBL" id="GJS86697.1"/>
    </source>
</evidence>
<dbReference type="EMBL" id="BQNB010011141">
    <property type="protein sequence ID" value="GJS86697.1"/>
    <property type="molecule type" value="Genomic_DNA"/>
</dbReference>
<dbReference type="SUPFAM" id="SSF56672">
    <property type="entry name" value="DNA/RNA polymerases"/>
    <property type="match status" value="1"/>
</dbReference>
<keyword evidence="3" id="KW-0540">Nuclease</keyword>
<dbReference type="InterPro" id="IPR041577">
    <property type="entry name" value="RT_RNaseH_2"/>
</dbReference>
<dbReference type="PANTHER" id="PTHR37984:SF5">
    <property type="entry name" value="PROTEIN NYNRIN-LIKE"/>
    <property type="match status" value="1"/>
</dbReference>
<dbReference type="InterPro" id="IPR021109">
    <property type="entry name" value="Peptidase_aspartic_dom_sf"/>
</dbReference>
<keyword evidence="2" id="KW-0548">Nucleotidyltransferase</keyword>
<accession>A0ABQ4ZCI8</accession>
<gene>
    <name evidence="7" type="ORF">Tco_0769333</name>
</gene>
<dbReference type="Pfam" id="PF08284">
    <property type="entry name" value="RVP_2"/>
    <property type="match status" value="1"/>
</dbReference>
<dbReference type="PANTHER" id="PTHR37984">
    <property type="entry name" value="PROTEIN CBG26694"/>
    <property type="match status" value="1"/>
</dbReference>
<dbReference type="CDD" id="cd01647">
    <property type="entry name" value="RT_LTR"/>
    <property type="match status" value="1"/>
</dbReference>
<proteinExistence type="predicted"/>
<dbReference type="InterPro" id="IPR050951">
    <property type="entry name" value="Retrovirus_Pol_polyprotein"/>
</dbReference>
<evidence type="ECO:0000259" key="6">
    <source>
        <dbReference type="PROSITE" id="PS50878"/>
    </source>
</evidence>
<evidence type="ECO:0000256" key="4">
    <source>
        <dbReference type="ARBA" id="ARBA00022759"/>
    </source>
</evidence>
<organism evidence="7 8">
    <name type="scientific">Tanacetum coccineum</name>
    <dbReference type="NCBI Taxonomy" id="301880"/>
    <lineage>
        <taxon>Eukaryota</taxon>
        <taxon>Viridiplantae</taxon>
        <taxon>Streptophyta</taxon>
        <taxon>Embryophyta</taxon>
        <taxon>Tracheophyta</taxon>
        <taxon>Spermatophyta</taxon>
        <taxon>Magnoliopsida</taxon>
        <taxon>eudicotyledons</taxon>
        <taxon>Gunneridae</taxon>
        <taxon>Pentapetalae</taxon>
        <taxon>asterids</taxon>
        <taxon>campanulids</taxon>
        <taxon>Asterales</taxon>
        <taxon>Asteraceae</taxon>
        <taxon>Asteroideae</taxon>
        <taxon>Anthemideae</taxon>
        <taxon>Anthemidinae</taxon>
        <taxon>Tanacetum</taxon>
    </lineage>
</organism>
<reference evidence="7" key="1">
    <citation type="journal article" date="2022" name="Int. J. Mol. Sci.">
        <title>Draft Genome of Tanacetum Coccineum: Genomic Comparison of Closely Related Tanacetum-Family Plants.</title>
        <authorList>
            <person name="Yamashiro T."/>
            <person name="Shiraishi A."/>
            <person name="Nakayama K."/>
            <person name="Satake H."/>
        </authorList>
    </citation>
    <scope>NUCLEOTIDE SEQUENCE</scope>
</reference>
<dbReference type="Gene3D" id="3.10.10.10">
    <property type="entry name" value="HIV Type 1 Reverse Transcriptase, subunit A, domain 1"/>
    <property type="match status" value="1"/>
</dbReference>
<sequence>MNPLFEFDDEYISSDVNSFFDEVLEDIECKDSYDSNLDESTFRVTPLSDSNEDECFTPSDDVELLLYRDSSTPMISVVSILEGFTNEPPLEENDDLFDLESKMNEWKKILYDNPIDDLIFDPRGDIDEIDAFLDIDIPTNIKDGFYDSEGDVLYLESLLSDDSTPSPPLEVFLERDPISLRDINNLKIMVKVFDPEIHETIFSPTYVSLPFEDRHYLSFTYVIRIFLPYFTYLVNSSFPLSSKSEDIIFDPGISVFHFSSLKPVAYKFPMEVCSFTCFIPNITMIWGEIALDFEDSRARGFVHRPLDLQSFTEEEQVVDHHLSLNAFHGSQGLTTIRFTGTVNGTTVQVLLDGGSSDNFIQPRIVKHARLPLEPSKIFKVMVGNGNFLQSEGLINSVPLQIQGHVVKFPAYALPISGADIILGAPWLSTLGSHIADYRTSTIKFYTGNQFITLVGDPSSVPAEAQFHHFKRLTATDAIAEAYTIQCFAISTDTSRFIQHSDTLPLDLAAVLSKFSSVFELPIGLPPSRSHDHSIVLKEGVNAIKVRPYRYPVSQKTEIEKMVNDMLKEGLIQPSNSPFSAPVLLVRKKDGTWRFCTDYRALNAATIKDSFPIPTVDELLDELHGSQFFSKIDLRSGYHQILIRPEDRYKTAFRTHQGLYEWLVMPFGLSNAPATFQALMNEVFRPYLRQFVLVFFDDILVYSASWALHLEHLTTVLGCLHDHRLYAKFSKCAFGEQRVEYLGHIVTGAGVEMDPQKVNAVKDWPIPTSLSQLRAFLGLTGYYRRFIKHYATIAHPLTNLLRKDSFHWSVDAESAFDALKHALITAPVLRLPDFTKPFIVETDASGYGIGAILSQDGHPISFFSKKFSSKMQKASTYVRELYAITEAIAKFRHYLFGHYFIIRTDHRSLRHLTNQTLQTPEQEAFLPKLLGYNFTIEYKAGNSNLAADGLSRSLHMAVSTSHSSMLSDIRDSLAASPYVSSLLHQIEKDPDGILPYFFKDGLLYWKRRVC</sequence>
<dbReference type="PROSITE" id="PS50878">
    <property type="entry name" value="RT_POL"/>
    <property type="match status" value="1"/>
</dbReference>
<dbReference type="Gene3D" id="3.10.20.370">
    <property type="match status" value="1"/>
</dbReference>
<comment type="caution">
    <text evidence="7">The sequence shown here is derived from an EMBL/GenBank/DDBJ whole genome shotgun (WGS) entry which is preliminary data.</text>
</comment>
<keyword evidence="4" id="KW-0255">Endonuclease</keyword>
<evidence type="ECO:0000313" key="8">
    <source>
        <dbReference type="Proteomes" id="UP001151760"/>
    </source>
</evidence>
<dbReference type="Pfam" id="PF00078">
    <property type="entry name" value="RVT_1"/>
    <property type="match status" value="1"/>
</dbReference>
<evidence type="ECO:0000256" key="3">
    <source>
        <dbReference type="ARBA" id="ARBA00022722"/>
    </source>
</evidence>
<feature type="domain" description="Reverse transcriptase" evidence="6">
    <location>
        <begin position="566"/>
        <end position="745"/>
    </location>
</feature>
<reference evidence="7" key="2">
    <citation type="submission" date="2022-01" db="EMBL/GenBank/DDBJ databases">
        <authorList>
            <person name="Yamashiro T."/>
            <person name="Shiraishi A."/>
            <person name="Satake H."/>
            <person name="Nakayama K."/>
        </authorList>
    </citation>
    <scope>NUCLEOTIDE SEQUENCE</scope>
</reference>
<evidence type="ECO:0000256" key="2">
    <source>
        <dbReference type="ARBA" id="ARBA00022695"/>
    </source>
</evidence>
<evidence type="ECO:0000256" key="5">
    <source>
        <dbReference type="ARBA" id="ARBA00023268"/>
    </source>
</evidence>
<dbReference type="SUPFAM" id="SSF50630">
    <property type="entry name" value="Acid proteases"/>
    <property type="match status" value="1"/>
</dbReference>
<dbReference type="Gene3D" id="2.40.70.10">
    <property type="entry name" value="Acid Proteases"/>
    <property type="match status" value="1"/>
</dbReference>
<dbReference type="InterPro" id="IPR043128">
    <property type="entry name" value="Rev_trsase/Diguanyl_cyclase"/>
</dbReference>
<protein>
    <submittedName>
        <fullName evidence="7">Ty3-gypsy retrotransposon protein</fullName>
    </submittedName>
</protein>